<dbReference type="InterPro" id="IPR019269">
    <property type="entry name" value="BLOC1_su2"/>
</dbReference>
<dbReference type="Proteomes" id="UP001304243">
    <property type="component" value="Unassembled WGS sequence"/>
</dbReference>
<dbReference type="GO" id="GO:0031083">
    <property type="term" value="C:BLOC-1 complex"/>
    <property type="evidence" value="ECO:0007669"/>
    <property type="project" value="TreeGrafter"/>
</dbReference>
<name>A0AAN7I0C4_9FUNG</name>
<feature type="region of interest" description="Disordered" evidence="2">
    <location>
        <begin position="1"/>
        <end position="23"/>
    </location>
</feature>
<dbReference type="EMBL" id="JASEJX010000014">
    <property type="protein sequence ID" value="KAK4515451.1"/>
    <property type="molecule type" value="Genomic_DNA"/>
</dbReference>
<protein>
    <recommendedName>
        <fullName evidence="5">Biogenesis of lysosome-related organelles complex 1 subunit 2</fullName>
    </recommendedName>
</protein>
<feature type="compositionally biased region" description="Low complexity" evidence="2">
    <location>
        <begin position="1"/>
        <end position="12"/>
    </location>
</feature>
<evidence type="ECO:0000313" key="3">
    <source>
        <dbReference type="EMBL" id="KAK4515451.1"/>
    </source>
</evidence>
<proteinExistence type="inferred from homology"/>
<evidence type="ECO:0000256" key="1">
    <source>
        <dbReference type="ARBA" id="ARBA00008468"/>
    </source>
</evidence>
<accession>A0AAN7I0C4</accession>
<evidence type="ECO:0008006" key="5">
    <source>
        <dbReference type="Google" id="ProtNLM"/>
    </source>
</evidence>
<dbReference type="RefSeq" id="XP_064682117.1">
    <property type="nucleotide sequence ID" value="XM_064829615.1"/>
</dbReference>
<dbReference type="Pfam" id="PF10046">
    <property type="entry name" value="BLOC1_2"/>
    <property type="match status" value="1"/>
</dbReference>
<dbReference type="GO" id="GO:0032418">
    <property type="term" value="P:lysosome localization"/>
    <property type="evidence" value="ECO:0007669"/>
    <property type="project" value="TreeGrafter"/>
</dbReference>
<dbReference type="GO" id="GO:0016197">
    <property type="term" value="P:endosomal transport"/>
    <property type="evidence" value="ECO:0007669"/>
    <property type="project" value="TreeGrafter"/>
</dbReference>
<comment type="similarity">
    <text evidence="1">Belongs to the BLOC1S2 family.</text>
</comment>
<keyword evidence="4" id="KW-1185">Reference proteome</keyword>
<evidence type="ECO:0000256" key="2">
    <source>
        <dbReference type="SAM" id="MobiDB-lite"/>
    </source>
</evidence>
<reference evidence="3 4" key="1">
    <citation type="submission" date="2022-11" db="EMBL/GenBank/DDBJ databases">
        <title>Mucor velutinosus strain NIH1002 WGS.</title>
        <authorList>
            <person name="Subramanian P."/>
            <person name="Mullikin J.C."/>
            <person name="Segre J.A."/>
            <person name="Zelazny A.M."/>
        </authorList>
    </citation>
    <scope>NUCLEOTIDE SEQUENCE [LARGE SCALE GENOMIC DNA]</scope>
    <source>
        <strain evidence="3 4">NIH1002</strain>
    </source>
</reference>
<evidence type="ECO:0000313" key="4">
    <source>
        <dbReference type="Proteomes" id="UP001304243"/>
    </source>
</evidence>
<organism evidence="3 4">
    <name type="scientific">Mucor velutinosus</name>
    <dbReference type="NCBI Taxonomy" id="708070"/>
    <lineage>
        <taxon>Eukaryota</taxon>
        <taxon>Fungi</taxon>
        <taxon>Fungi incertae sedis</taxon>
        <taxon>Mucoromycota</taxon>
        <taxon>Mucoromycotina</taxon>
        <taxon>Mucoromycetes</taxon>
        <taxon>Mucorales</taxon>
        <taxon>Mucorineae</taxon>
        <taxon>Mucoraceae</taxon>
        <taxon>Mucor</taxon>
    </lineage>
</organism>
<comment type="caution">
    <text evidence="3">The sequence shown here is derived from an EMBL/GenBank/DDBJ whole genome shotgun (WGS) entry which is preliminary data.</text>
</comment>
<dbReference type="PANTHER" id="PTHR46479">
    <property type="entry name" value="BIOGENESIS OF LYSOSOME-RELATED ORGANELLES COMPLEX 1 SUBUNIT 2"/>
    <property type="match status" value="1"/>
</dbReference>
<sequence length="138" mass="16047">MSSTPTSATSATQNTLKPDEYNKGLDQEHITKLTHEAYKHFTEYTKAELKMTVEDCQLLEKMNTTTQEKYTQMSEMSQRLMKEMSKLQNTYADFSNFIQQIEDIHQQSIEMENIAKALDEYSTYLENKLLKVVSPKTT</sequence>
<dbReference type="GO" id="GO:0043015">
    <property type="term" value="F:gamma-tubulin binding"/>
    <property type="evidence" value="ECO:0007669"/>
    <property type="project" value="TreeGrafter"/>
</dbReference>
<dbReference type="GO" id="GO:0000930">
    <property type="term" value="C:gamma-tubulin complex"/>
    <property type="evidence" value="ECO:0007669"/>
    <property type="project" value="TreeGrafter"/>
</dbReference>
<gene>
    <name evidence="3" type="ORF">ATC70_010397</name>
</gene>
<dbReference type="PANTHER" id="PTHR46479:SF1">
    <property type="entry name" value="BIOGENESIS OF LYSOSOME-RELATED ORGANELLES COMPLEX 1 SUBUNIT 2"/>
    <property type="match status" value="1"/>
</dbReference>
<dbReference type="AlphaFoldDB" id="A0AAN7I0C4"/>
<dbReference type="GO" id="GO:0099078">
    <property type="term" value="C:BORC complex"/>
    <property type="evidence" value="ECO:0007669"/>
    <property type="project" value="TreeGrafter"/>
</dbReference>
<dbReference type="GeneID" id="89954083"/>